<evidence type="ECO:0000256" key="2">
    <source>
        <dbReference type="ARBA" id="ARBA00007524"/>
    </source>
</evidence>
<comment type="similarity">
    <text evidence="2">Belongs to the TspO/BZRP family.</text>
</comment>
<dbReference type="Pfam" id="PF03073">
    <property type="entry name" value="TspO_MBR"/>
    <property type="match status" value="1"/>
</dbReference>
<keyword evidence="9" id="KW-1185">Reference proteome</keyword>
<dbReference type="GeneID" id="71760600"/>
<dbReference type="GO" id="GO:0016020">
    <property type="term" value="C:membrane"/>
    <property type="evidence" value="ECO:0007669"/>
    <property type="project" value="UniProtKB-SubCell"/>
</dbReference>
<dbReference type="Proteomes" id="UP001500962">
    <property type="component" value="Unassembled WGS sequence"/>
</dbReference>
<evidence type="ECO:0000256" key="4">
    <source>
        <dbReference type="ARBA" id="ARBA00022989"/>
    </source>
</evidence>
<protein>
    <submittedName>
        <fullName evidence="7">Tryptophan-rich sensory protein</fullName>
    </submittedName>
</protein>
<reference evidence="7" key="1">
    <citation type="journal article" date="2014" name="Int. J. Syst. Evol. Microbiol.">
        <title>Complete genome sequence of Corynebacterium casei LMG S-19264T (=DSM 44701T), isolated from a smear-ripened cheese.</title>
        <authorList>
            <consortium name="US DOE Joint Genome Institute (JGI-PGF)"/>
            <person name="Walter F."/>
            <person name="Albersmeier A."/>
            <person name="Kalinowski J."/>
            <person name="Ruckert C."/>
        </authorList>
    </citation>
    <scope>NUCLEOTIDE SEQUENCE</scope>
    <source>
        <strain evidence="7">JCM 12289</strain>
    </source>
</reference>
<evidence type="ECO:0000313" key="9">
    <source>
        <dbReference type="Proteomes" id="UP000830542"/>
    </source>
</evidence>
<evidence type="ECO:0000313" key="10">
    <source>
        <dbReference type="Proteomes" id="UP001500962"/>
    </source>
</evidence>
<evidence type="ECO:0000256" key="6">
    <source>
        <dbReference type="SAM" id="Phobius"/>
    </source>
</evidence>
<evidence type="ECO:0000313" key="7">
    <source>
        <dbReference type="EMBL" id="GAA0473121.1"/>
    </source>
</evidence>
<dbReference type="RefSeq" id="WP_244703359.1">
    <property type="nucleotide sequence ID" value="NZ_BAAADN010000062.1"/>
</dbReference>
<dbReference type="FunFam" id="1.20.1260.100:FF:000001">
    <property type="entry name" value="translocator protein 2"/>
    <property type="match status" value="1"/>
</dbReference>
<feature type="transmembrane region" description="Helical" evidence="6">
    <location>
        <begin position="57"/>
        <end position="78"/>
    </location>
</feature>
<dbReference type="EMBL" id="BAAADN010000062">
    <property type="protein sequence ID" value="GAA0473121.1"/>
    <property type="molecule type" value="Genomic_DNA"/>
</dbReference>
<comment type="subcellular location">
    <subcellularLocation>
        <location evidence="1">Membrane</location>
        <topology evidence="1">Multi-pass membrane protein</topology>
    </subcellularLocation>
</comment>
<dbReference type="Proteomes" id="UP000830542">
    <property type="component" value="Chromosome"/>
</dbReference>
<keyword evidence="3 6" id="KW-0812">Transmembrane</keyword>
<dbReference type="EMBL" id="CP095005">
    <property type="protein sequence ID" value="UOO95511.1"/>
    <property type="molecule type" value="Genomic_DNA"/>
</dbReference>
<dbReference type="AlphaFoldDB" id="A0AAV3SKH5"/>
<dbReference type="PIRSF" id="PIRSF005859">
    <property type="entry name" value="PBR"/>
    <property type="match status" value="1"/>
</dbReference>
<dbReference type="InterPro" id="IPR038330">
    <property type="entry name" value="TspO/MBR-related_sf"/>
</dbReference>
<dbReference type="GO" id="GO:0033013">
    <property type="term" value="P:tetrapyrrole metabolic process"/>
    <property type="evidence" value="ECO:0007669"/>
    <property type="project" value="UniProtKB-ARBA"/>
</dbReference>
<sequence>MSTVDWRSLPDRRPLVTLSSVVVACVLLGAAGGLITAPQIETWYTTLDKPGFTPPNWLFGPVWTVLYAFQGLAAWLVWRAGLDDRQVRVALALFIAQFVLNVAWSPAFFGLESPILGLVVIVPLWVIIVATIGAAARVERRAAALLVPYLAWASFATALNYAIWTLN</sequence>
<feature type="transmembrane region" description="Helical" evidence="6">
    <location>
        <begin position="143"/>
        <end position="164"/>
    </location>
</feature>
<dbReference type="PROSITE" id="PS51257">
    <property type="entry name" value="PROKAR_LIPOPROTEIN"/>
    <property type="match status" value="1"/>
</dbReference>
<evidence type="ECO:0000313" key="8">
    <source>
        <dbReference type="EMBL" id="UOO95511.1"/>
    </source>
</evidence>
<proteinExistence type="inferred from homology"/>
<organism evidence="7 10">
    <name type="scientific">Halococcus dombrowskii</name>
    <dbReference type="NCBI Taxonomy" id="179637"/>
    <lineage>
        <taxon>Archaea</taxon>
        <taxon>Methanobacteriati</taxon>
        <taxon>Methanobacteriota</taxon>
        <taxon>Stenosarchaea group</taxon>
        <taxon>Halobacteria</taxon>
        <taxon>Halobacteriales</taxon>
        <taxon>Halococcaceae</taxon>
        <taxon>Halococcus</taxon>
    </lineage>
</organism>
<reference evidence="7" key="3">
    <citation type="submission" date="2023-12" db="EMBL/GenBank/DDBJ databases">
        <authorList>
            <person name="Sun Q."/>
            <person name="Inoue M."/>
        </authorList>
    </citation>
    <scope>NUCLEOTIDE SEQUENCE</scope>
    <source>
        <strain evidence="7">JCM 12289</strain>
    </source>
</reference>
<feature type="transmembrane region" description="Helical" evidence="6">
    <location>
        <begin position="15"/>
        <end position="37"/>
    </location>
</feature>
<evidence type="ECO:0000256" key="3">
    <source>
        <dbReference type="ARBA" id="ARBA00022692"/>
    </source>
</evidence>
<accession>A0AAV3SKH5</accession>
<feature type="transmembrane region" description="Helical" evidence="6">
    <location>
        <begin position="115"/>
        <end position="136"/>
    </location>
</feature>
<dbReference type="CDD" id="cd15904">
    <property type="entry name" value="TSPO_MBR"/>
    <property type="match status" value="1"/>
</dbReference>
<gene>
    <name evidence="7" type="ORF">GCM10008985_32270</name>
    <name evidence="8" type="ORF">MUK72_02090</name>
</gene>
<reference evidence="8" key="2">
    <citation type="submission" date="2022-04" db="EMBL/GenBank/DDBJ databases">
        <title>Sequencing and genomic assembly of Halococcus dombrowskii.</title>
        <authorList>
            <person name="Lim S.W."/>
            <person name="MacLea K.S."/>
        </authorList>
    </citation>
    <scope>NUCLEOTIDE SEQUENCE</scope>
    <source>
        <strain evidence="8">H4</strain>
    </source>
</reference>
<keyword evidence="5 6" id="KW-0472">Membrane</keyword>
<keyword evidence="4 6" id="KW-1133">Transmembrane helix</keyword>
<evidence type="ECO:0000256" key="5">
    <source>
        <dbReference type="ARBA" id="ARBA00023136"/>
    </source>
</evidence>
<name>A0AAV3SKH5_HALDO</name>
<feature type="transmembrane region" description="Helical" evidence="6">
    <location>
        <begin position="90"/>
        <end position="109"/>
    </location>
</feature>
<dbReference type="PANTHER" id="PTHR10057">
    <property type="entry name" value="PERIPHERAL-TYPE BENZODIAZEPINE RECEPTOR"/>
    <property type="match status" value="1"/>
</dbReference>
<dbReference type="InterPro" id="IPR004307">
    <property type="entry name" value="TspO_MBR"/>
</dbReference>
<evidence type="ECO:0000256" key="1">
    <source>
        <dbReference type="ARBA" id="ARBA00004141"/>
    </source>
</evidence>
<dbReference type="Gene3D" id="1.20.1260.100">
    <property type="entry name" value="TspO/MBR protein"/>
    <property type="match status" value="1"/>
</dbReference>
<dbReference type="PANTHER" id="PTHR10057:SF0">
    <property type="entry name" value="TRANSLOCATOR PROTEIN"/>
    <property type="match status" value="1"/>
</dbReference>
<dbReference type="KEGG" id="hdo:MUK72_02090"/>